<feature type="binding site" evidence="1">
    <location>
        <position position="360"/>
    </location>
    <ligand>
        <name>Mg(2+)</name>
        <dbReference type="ChEBI" id="CHEBI:18420"/>
        <label>1</label>
    </ligand>
</feature>
<dbReference type="EMBL" id="KB206411">
    <property type="protein sequence ID" value="ELP91960.1"/>
    <property type="molecule type" value="Genomic_DNA"/>
</dbReference>
<dbReference type="VEuPathDB" id="AmoebaDB:EIN_401000"/>
<dbReference type="PANTHER" id="PTHR16222:SF28">
    <property type="entry name" value="ADP-RIBOSYLGLYCOHYDROLASE"/>
    <property type="match status" value="1"/>
</dbReference>
<dbReference type="Proteomes" id="UP000014680">
    <property type="component" value="Unassembled WGS sequence"/>
</dbReference>
<dbReference type="OMA" id="SHWRDGM"/>
<feature type="binding site" evidence="1">
    <location>
        <position position="357"/>
    </location>
    <ligand>
        <name>Mg(2+)</name>
        <dbReference type="ChEBI" id="CHEBI:18420"/>
        <label>1</label>
    </ligand>
</feature>
<protein>
    <recommendedName>
        <fullName evidence="4">ADP-ribosylglycohydrolase</fullName>
    </recommendedName>
</protein>
<dbReference type="RefSeq" id="XP_004258731.1">
    <property type="nucleotide sequence ID" value="XM_004258683.1"/>
</dbReference>
<keyword evidence="1" id="KW-0460">Magnesium</keyword>
<dbReference type="SUPFAM" id="SSF101478">
    <property type="entry name" value="ADP-ribosylglycohydrolase"/>
    <property type="match status" value="1"/>
</dbReference>
<dbReference type="Pfam" id="PF03747">
    <property type="entry name" value="ADP_ribosyl_GH"/>
    <property type="match status" value="1"/>
</dbReference>
<feature type="binding site" evidence="1">
    <location>
        <position position="131"/>
    </location>
    <ligand>
        <name>Mg(2+)</name>
        <dbReference type="ChEBI" id="CHEBI:18420"/>
        <label>1</label>
    </ligand>
</feature>
<evidence type="ECO:0008006" key="4">
    <source>
        <dbReference type="Google" id="ProtNLM"/>
    </source>
</evidence>
<reference evidence="2 3" key="1">
    <citation type="submission" date="2012-10" db="EMBL/GenBank/DDBJ databases">
        <authorList>
            <person name="Zafar N."/>
            <person name="Inman J."/>
            <person name="Hall N."/>
            <person name="Lorenzi H."/>
            <person name="Caler E."/>
        </authorList>
    </citation>
    <scope>NUCLEOTIDE SEQUENCE [LARGE SCALE GENOMIC DNA]</scope>
    <source>
        <strain evidence="2 3">IP1</strain>
    </source>
</reference>
<proteinExistence type="predicted"/>
<dbReference type="GO" id="GO:0046872">
    <property type="term" value="F:metal ion binding"/>
    <property type="evidence" value="ECO:0007669"/>
    <property type="project" value="UniProtKB-KW"/>
</dbReference>
<comment type="cofactor">
    <cofactor evidence="1">
        <name>Mg(2+)</name>
        <dbReference type="ChEBI" id="CHEBI:18420"/>
    </cofactor>
    <text evidence="1">Binds 2 magnesium ions per subunit.</text>
</comment>
<dbReference type="Gene3D" id="1.10.4080.10">
    <property type="entry name" value="ADP-ribosylation/Crystallin J1"/>
    <property type="match status" value="1"/>
</dbReference>
<dbReference type="GeneID" id="14890849"/>
<evidence type="ECO:0000313" key="2">
    <source>
        <dbReference type="EMBL" id="ELP91960.1"/>
    </source>
</evidence>
<dbReference type="OrthoDB" id="2021138at2759"/>
<dbReference type="InterPro" id="IPR036705">
    <property type="entry name" value="Ribosyl_crysJ1_sf"/>
</dbReference>
<feature type="binding site" evidence="1">
    <location>
        <position position="129"/>
    </location>
    <ligand>
        <name>Mg(2+)</name>
        <dbReference type="ChEBI" id="CHEBI:18420"/>
        <label>1</label>
    </ligand>
</feature>
<name>A0A0A1UAE9_ENTIV</name>
<evidence type="ECO:0000313" key="3">
    <source>
        <dbReference type="Proteomes" id="UP000014680"/>
    </source>
</evidence>
<organism evidence="2 3">
    <name type="scientific">Entamoeba invadens IP1</name>
    <dbReference type="NCBI Taxonomy" id="370355"/>
    <lineage>
        <taxon>Eukaryota</taxon>
        <taxon>Amoebozoa</taxon>
        <taxon>Evosea</taxon>
        <taxon>Archamoebae</taxon>
        <taxon>Mastigamoebida</taxon>
        <taxon>Entamoebidae</taxon>
        <taxon>Entamoeba</taxon>
    </lineage>
</organism>
<feature type="binding site" evidence="1">
    <location>
        <position position="130"/>
    </location>
    <ligand>
        <name>Mg(2+)</name>
        <dbReference type="ChEBI" id="CHEBI:18420"/>
        <label>1</label>
    </ligand>
</feature>
<dbReference type="AlphaFoldDB" id="A0A0A1UAE9"/>
<accession>A0A0A1UAE9</accession>
<dbReference type="InterPro" id="IPR050792">
    <property type="entry name" value="ADP-ribosylglycohydrolase"/>
</dbReference>
<gene>
    <name evidence="2" type="ORF">EIN_401000</name>
</gene>
<keyword evidence="1" id="KW-0479">Metal-binding</keyword>
<dbReference type="PANTHER" id="PTHR16222">
    <property type="entry name" value="ADP-RIBOSYLGLYCOHYDROLASE"/>
    <property type="match status" value="1"/>
</dbReference>
<feature type="binding site" evidence="1">
    <location>
        <position position="359"/>
    </location>
    <ligand>
        <name>Mg(2+)</name>
        <dbReference type="ChEBI" id="CHEBI:18420"/>
        <label>1</label>
    </ligand>
</feature>
<dbReference type="InterPro" id="IPR005502">
    <property type="entry name" value="Ribosyl_crysJ1"/>
</dbReference>
<sequence>MSTYFKEMEQYVRADPPQEKVRLPVQQALLYAQMECLNRHLPFTEYPNPLPKEFSPLTLPKEYLNIRSKIISIILGQAVGDAIGLSTEFLSKEQAELFYKHERINYSHYLIDQHRSRWMNLDWKCADWTDDTDQSLLILDSLVANNGNCIAEDFATRCLYWFNFGYSEVGDIGALGVGANFKAILSSKNFNRTPLKNSMEIWEKGGRRAAPNGSVMRTSTAAIPYFWDIEKVEETANTFGKVTHYDPRCQASVSIIVNLIGEFLRGECDCQKAIEFARERGRKYIEGNKEFYSDFEKFTNPKSLEQLDLNNSIGYTYKPVGCAMWGVKEAQKLKNDGKSNKEIFESVLMAVTYEAGDADTNGAVVGAVLGAYIGNLDMFPKDWIAFDNKKWLIERINRMLKLMNLEEIKDGEI</sequence>
<evidence type="ECO:0000256" key="1">
    <source>
        <dbReference type="PIRSR" id="PIRSR605502-1"/>
    </source>
</evidence>
<dbReference type="KEGG" id="eiv:EIN_401000"/>
<keyword evidence="3" id="KW-1185">Reference proteome</keyword>